<reference evidence="1" key="1">
    <citation type="submission" date="2022-06" db="EMBL/GenBank/DDBJ databases">
        <title>The First Complete Genome of the Simian Malaria Parasite Plasmodium brasilianum.</title>
        <authorList>
            <person name="Bajic M."/>
            <person name="Ravishankar S."/>
        </authorList>
    </citation>
    <scope>NUCLEOTIDE SEQUENCE</scope>
    <source>
        <strain evidence="1">Bolivian I</strain>
    </source>
</reference>
<evidence type="ECO:0000313" key="2">
    <source>
        <dbReference type="Proteomes" id="UP001056978"/>
    </source>
</evidence>
<dbReference type="EMBL" id="CM043776">
    <property type="protein sequence ID" value="KAI4839111.1"/>
    <property type="molecule type" value="Genomic_DNA"/>
</dbReference>
<keyword evidence="2" id="KW-1185">Reference proteome</keyword>
<gene>
    <name evidence="1" type="ORF">MKS88_002627</name>
</gene>
<accession>A0ACB9YBX2</accession>
<dbReference type="Proteomes" id="UP001056978">
    <property type="component" value="Chromosome 8"/>
</dbReference>
<evidence type="ECO:0000313" key="1">
    <source>
        <dbReference type="EMBL" id="KAI4839111.1"/>
    </source>
</evidence>
<protein>
    <submittedName>
        <fullName evidence="1">Uncharacterized protein</fullName>
    </submittedName>
</protein>
<proteinExistence type="predicted"/>
<comment type="caution">
    <text evidence="1">The sequence shown here is derived from an EMBL/GenBank/DDBJ whole genome shotgun (WGS) entry which is preliminary data.</text>
</comment>
<name>A0ACB9YBX2_PLABR</name>
<organism evidence="1 2">
    <name type="scientific">Plasmodium brasilianum</name>
    <dbReference type="NCBI Taxonomy" id="5824"/>
    <lineage>
        <taxon>Eukaryota</taxon>
        <taxon>Sar</taxon>
        <taxon>Alveolata</taxon>
        <taxon>Apicomplexa</taxon>
        <taxon>Aconoidasida</taxon>
        <taxon>Haemosporida</taxon>
        <taxon>Plasmodiidae</taxon>
        <taxon>Plasmodium</taxon>
        <taxon>Plasmodium (Plasmodium)</taxon>
    </lineage>
</organism>
<sequence length="254" mass="29998">MMKQKIKLHIIIKISMFLFLTWICHFSNNLSTFSKTLDKNFYLVKKLATRNYRSLVKYKQDNLNNACLKENFPNNGVNEKNDIYSNKRGTKIKRKQSNRSLLNKAQYYTEVVDYNNGMFDGKHFHFEKKWIKKRNYEDFNEKNRKLCDIALKKIKFKNYGFGFALFLIFVLLGVGIPVSPALPFLNVEWETIKKTAVGLFFHNVAQKLADFIKMDLYVVLYSILIVVLSVILIVGIYKILRNNEKYNKLKLMTE</sequence>